<sequence length="278" mass="30894">RAVWVKDFFKEELNALKSGGTSPATQLACQQLKDFLSHVPESLNNLKKACSEDFNCLIATEVLIPLSSGCCLIIKEITGVTEKRLKQPAKHGLNGLVIGYSNGYHGEVDMVVIPDYDPEGAAYFCRDIKLLHCFLFSEGRQSPPDSDSPDKAIVAGKDSVETLSQCIATIITFACIQRQRQPKISYAFPMLRINPEGIVVLAYECKKDILMISQCYEWGSVAFIIIWLVLHYSLFPPSALSDLLDNCCAGYSTAVTDIPLGDMWYLESKDVFHPEELI</sequence>
<protein>
    <submittedName>
        <fullName evidence="1">Uncharacterized protein</fullName>
    </submittedName>
</protein>
<feature type="non-terminal residue" evidence="1">
    <location>
        <position position="278"/>
    </location>
</feature>
<dbReference type="Proteomes" id="UP001159427">
    <property type="component" value="Unassembled WGS sequence"/>
</dbReference>
<reference evidence="1 2" key="1">
    <citation type="submission" date="2022-05" db="EMBL/GenBank/DDBJ databases">
        <authorList>
            <consortium name="Genoscope - CEA"/>
            <person name="William W."/>
        </authorList>
    </citation>
    <scope>NUCLEOTIDE SEQUENCE [LARGE SCALE GENOMIC DNA]</scope>
</reference>
<evidence type="ECO:0000313" key="1">
    <source>
        <dbReference type="EMBL" id="CAH3188902.1"/>
    </source>
</evidence>
<gene>
    <name evidence="1" type="ORF">PEVE_00018890</name>
</gene>
<feature type="non-terminal residue" evidence="1">
    <location>
        <position position="1"/>
    </location>
</feature>
<comment type="caution">
    <text evidence="1">The sequence shown here is derived from an EMBL/GenBank/DDBJ whole genome shotgun (WGS) entry which is preliminary data.</text>
</comment>
<name>A0ABN8SB13_9CNID</name>
<organism evidence="1 2">
    <name type="scientific">Porites evermanni</name>
    <dbReference type="NCBI Taxonomy" id="104178"/>
    <lineage>
        <taxon>Eukaryota</taxon>
        <taxon>Metazoa</taxon>
        <taxon>Cnidaria</taxon>
        <taxon>Anthozoa</taxon>
        <taxon>Hexacorallia</taxon>
        <taxon>Scleractinia</taxon>
        <taxon>Fungiina</taxon>
        <taxon>Poritidae</taxon>
        <taxon>Porites</taxon>
    </lineage>
</organism>
<keyword evidence="2" id="KW-1185">Reference proteome</keyword>
<evidence type="ECO:0000313" key="2">
    <source>
        <dbReference type="Proteomes" id="UP001159427"/>
    </source>
</evidence>
<dbReference type="EMBL" id="CALNXI010002558">
    <property type="protein sequence ID" value="CAH3188902.1"/>
    <property type="molecule type" value="Genomic_DNA"/>
</dbReference>
<accession>A0ABN8SB13</accession>
<proteinExistence type="predicted"/>